<dbReference type="CDD" id="cd03426">
    <property type="entry name" value="NUDIX_CoAse_Nudt7"/>
    <property type="match status" value="1"/>
</dbReference>
<protein>
    <submittedName>
        <fullName evidence="10">CoA pyrophosphatase</fullName>
    </submittedName>
    <submittedName>
        <fullName evidence="9">Coenzyme A pyrophosphatase</fullName>
    </submittedName>
    <submittedName>
        <fullName evidence="11">Putative NUDIX hydrolase</fullName>
    </submittedName>
</protein>
<dbReference type="PANTHER" id="PTHR12992:SF11">
    <property type="entry name" value="MITOCHONDRIAL COENZYME A DIPHOSPHATASE NUDT8"/>
    <property type="match status" value="1"/>
</dbReference>
<name>A0A165SVM4_AERVE</name>
<evidence type="ECO:0000259" key="8">
    <source>
        <dbReference type="PROSITE" id="PS51462"/>
    </source>
</evidence>
<dbReference type="GeneID" id="60843944"/>
<dbReference type="Pfam" id="PF00293">
    <property type="entry name" value="NUDIX"/>
    <property type="match status" value="1"/>
</dbReference>
<keyword evidence="7" id="KW-0464">Manganese</keyword>
<evidence type="ECO:0000313" key="14">
    <source>
        <dbReference type="Proteomes" id="UP000439123"/>
    </source>
</evidence>
<sequence length="188" mass="20969">MDRHELLTRFQLQRPAPAHRLAIGGLSPAAVLIPVVMRDEGLSVLLTRRSPRLRHHGGQISFPGGRQDPGDENLIATALRETEEELGIPARLIEVIGTLNPLNTVSRFEVLPVLGLLDGNYPLILSPDEVDHAFEVPLTHLLDRRNHIPLTLSRGGKAHTIYWIPWQQHFIWGATASMINQLAQHLAK</sequence>
<comment type="cofactor">
    <cofactor evidence="1">
        <name>Mn(2+)</name>
        <dbReference type="ChEBI" id="CHEBI:29035"/>
    </cofactor>
</comment>
<dbReference type="InterPro" id="IPR000086">
    <property type="entry name" value="NUDIX_hydrolase_dom"/>
</dbReference>
<dbReference type="PROSITE" id="PS51462">
    <property type="entry name" value="NUDIX"/>
    <property type="match status" value="1"/>
</dbReference>
<gene>
    <name evidence="11" type="primary">yeaB</name>
    <name evidence="11" type="ORF">AERO8C_170017</name>
    <name evidence="10" type="ORF">DAA48_06905</name>
    <name evidence="9" type="ORF">WM43_01385</name>
</gene>
<evidence type="ECO:0000256" key="6">
    <source>
        <dbReference type="ARBA" id="ARBA00022842"/>
    </source>
</evidence>
<reference evidence="9 12" key="1">
    <citation type="journal article" date="2016" name="J. Clin. Microbiol.">
        <title>Detection and Whole-Genome Sequencing of Carbapenemase-Producing Aeromonas hydrophila Isolates from Routine Perirectal Surveillance Culture.</title>
        <authorList>
            <person name="Hughes H.Y."/>
            <person name="Conlan S.P."/>
            <person name="Lau A.F."/>
            <person name="Dekker J.P."/>
            <person name="Michelin A.V."/>
            <person name="Youn J.H."/>
            <person name="Henderson D.K."/>
            <person name="Frank K.M."/>
            <person name="Segre J.A."/>
            <person name="Palmore T.N."/>
        </authorList>
    </citation>
    <scope>NUCLEOTIDE SEQUENCE [LARGE SCALE GENOMIC DNA]</scope>
    <source>
        <strain evidence="9 12">AVNIH1</strain>
    </source>
</reference>
<dbReference type="GO" id="GO:0000287">
    <property type="term" value="F:magnesium ion binding"/>
    <property type="evidence" value="ECO:0007669"/>
    <property type="project" value="InterPro"/>
</dbReference>
<comment type="similarity">
    <text evidence="3">Belongs to the Nudix hydrolase family. PCD1 subfamily.</text>
</comment>
<dbReference type="OMA" id="YYIWGAT"/>
<evidence type="ECO:0000313" key="11">
    <source>
        <dbReference type="EMBL" id="VXA84306.1"/>
    </source>
</evidence>
<keyword evidence="4" id="KW-0479">Metal-binding</keyword>
<comment type="cofactor">
    <cofactor evidence="2">
        <name>Mg(2+)</name>
        <dbReference type="ChEBI" id="CHEBI:18420"/>
    </cofactor>
</comment>
<evidence type="ECO:0000313" key="9">
    <source>
        <dbReference type="EMBL" id="ANB51424.1"/>
    </source>
</evidence>
<evidence type="ECO:0000256" key="5">
    <source>
        <dbReference type="ARBA" id="ARBA00022801"/>
    </source>
</evidence>
<organism evidence="11 14">
    <name type="scientific">Aeromonas veronii</name>
    <dbReference type="NCBI Taxonomy" id="654"/>
    <lineage>
        <taxon>Bacteria</taxon>
        <taxon>Pseudomonadati</taxon>
        <taxon>Pseudomonadota</taxon>
        <taxon>Gammaproteobacteria</taxon>
        <taxon>Aeromonadales</taxon>
        <taxon>Aeromonadaceae</taxon>
        <taxon>Aeromonas</taxon>
    </lineage>
</organism>
<evidence type="ECO:0000313" key="10">
    <source>
        <dbReference type="EMBL" id="PTH81559.1"/>
    </source>
</evidence>
<reference evidence="10 13" key="2">
    <citation type="submission" date="2018-03" db="EMBL/GenBank/DDBJ databases">
        <title>Aeromonas veronii whole genome sequencing and analysis.</title>
        <authorList>
            <person name="Xie H."/>
            <person name="Liu T."/>
            <person name="Wang K."/>
        </authorList>
    </citation>
    <scope>NUCLEOTIDE SEQUENCE [LARGE SCALE GENOMIC DNA]</scope>
    <source>
        <strain evidence="10 13">XH.VA.1</strain>
    </source>
</reference>
<dbReference type="Proteomes" id="UP000076809">
    <property type="component" value="Chromosome"/>
</dbReference>
<dbReference type="InterPro" id="IPR045121">
    <property type="entry name" value="CoAse"/>
</dbReference>
<dbReference type="Gene3D" id="3.90.79.10">
    <property type="entry name" value="Nucleoside Triphosphate Pyrophosphohydrolase"/>
    <property type="match status" value="1"/>
</dbReference>
<evidence type="ECO:0000256" key="7">
    <source>
        <dbReference type="ARBA" id="ARBA00023211"/>
    </source>
</evidence>
<keyword evidence="5 11" id="KW-0378">Hydrolase</keyword>
<dbReference type="NCBIfam" id="NF007980">
    <property type="entry name" value="PRK10707.1"/>
    <property type="match status" value="1"/>
</dbReference>
<dbReference type="SUPFAM" id="SSF55811">
    <property type="entry name" value="Nudix"/>
    <property type="match status" value="1"/>
</dbReference>
<dbReference type="GO" id="GO:0009132">
    <property type="term" value="P:nucleoside diphosphate metabolic process"/>
    <property type="evidence" value="ECO:0007669"/>
    <property type="project" value="InterPro"/>
</dbReference>
<accession>A0A653KYQ7</accession>
<evidence type="ECO:0000313" key="12">
    <source>
        <dbReference type="Proteomes" id="UP000076809"/>
    </source>
</evidence>
<proteinExistence type="inferred from homology"/>
<evidence type="ECO:0000256" key="2">
    <source>
        <dbReference type="ARBA" id="ARBA00001946"/>
    </source>
</evidence>
<evidence type="ECO:0000313" key="13">
    <source>
        <dbReference type="Proteomes" id="UP000241986"/>
    </source>
</evidence>
<dbReference type="Proteomes" id="UP000241986">
    <property type="component" value="Unassembled WGS sequence"/>
</dbReference>
<accession>A0A165SVM4</accession>
<evidence type="ECO:0000256" key="1">
    <source>
        <dbReference type="ARBA" id="ARBA00001936"/>
    </source>
</evidence>
<dbReference type="PANTHER" id="PTHR12992">
    <property type="entry name" value="NUDIX HYDROLASE"/>
    <property type="match status" value="1"/>
</dbReference>
<dbReference type="AlphaFoldDB" id="A0A165SVM4"/>
<dbReference type="InterPro" id="IPR000059">
    <property type="entry name" value="NUDIX_hydrolase_NudL_CS"/>
</dbReference>
<dbReference type="EMBL" id="CABWLC010000009">
    <property type="protein sequence ID" value="VXA84306.1"/>
    <property type="molecule type" value="Genomic_DNA"/>
</dbReference>
<dbReference type="EMBL" id="PZKL01000017">
    <property type="protein sequence ID" value="PTH81559.1"/>
    <property type="molecule type" value="Genomic_DNA"/>
</dbReference>
<dbReference type="GO" id="GO:0010945">
    <property type="term" value="F:coenzyme A diphosphatase activity"/>
    <property type="evidence" value="ECO:0007669"/>
    <property type="project" value="InterPro"/>
</dbReference>
<evidence type="ECO:0000256" key="4">
    <source>
        <dbReference type="ARBA" id="ARBA00022723"/>
    </source>
</evidence>
<dbReference type="EMBL" id="CP014774">
    <property type="protein sequence ID" value="ANB51424.1"/>
    <property type="molecule type" value="Genomic_DNA"/>
</dbReference>
<dbReference type="GO" id="GO:0030145">
    <property type="term" value="F:manganese ion binding"/>
    <property type="evidence" value="ECO:0007669"/>
    <property type="project" value="InterPro"/>
</dbReference>
<dbReference type="STRING" id="654.AMS64_09960"/>
<keyword evidence="6" id="KW-0460">Magnesium</keyword>
<evidence type="ECO:0000256" key="3">
    <source>
        <dbReference type="ARBA" id="ARBA00006506"/>
    </source>
</evidence>
<dbReference type="RefSeq" id="WP_005351753.1">
    <property type="nucleotide sequence ID" value="NZ_AP027937.1"/>
</dbReference>
<dbReference type="InterPro" id="IPR015797">
    <property type="entry name" value="NUDIX_hydrolase-like_dom_sf"/>
</dbReference>
<dbReference type="PROSITE" id="PS01293">
    <property type="entry name" value="NUDIX_COA"/>
    <property type="match status" value="1"/>
</dbReference>
<feature type="domain" description="Nudix hydrolase" evidence="8">
    <location>
        <begin position="26"/>
        <end position="158"/>
    </location>
</feature>
<dbReference type="Proteomes" id="UP000439123">
    <property type="component" value="Unassembled WGS sequence"/>
</dbReference>
<reference evidence="11 14" key="3">
    <citation type="submission" date="2019-10" db="EMBL/GenBank/DDBJ databases">
        <authorList>
            <person name="Karimi E."/>
        </authorList>
    </citation>
    <scope>NUCLEOTIDE SEQUENCE [LARGE SCALE GENOMIC DNA]</scope>
    <source>
        <strain evidence="11">Aeromonas sp. 8C</strain>
    </source>
</reference>